<dbReference type="PANTHER" id="PTHR45228">
    <property type="entry name" value="CYCLIC DI-GMP PHOSPHODIESTERASE TM_0186-RELATED"/>
    <property type="match status" value="1"/>
</dbReference>
<dbReference type="Pfam" id="PF00072">
    <property type="entry name" value="Response_reg"/>
    <property type="match status" value="1"/>
</dbReference>
<evidence type="ECO:0000259" key="2">
    <source>
        <dbReference type="PROSITE" id="PS50110"/>
    </source>
</evidence>
<keyword evidence="5" id="KW-1185">Reference proteome</keyword>
<dbReference type="GO" id="GO:0000160">
    <property type="term" value="P:phosphorelay signal transduction system"/>
    <property type="evidence" value="ECO:0007669"/>
    <property type="project" value="InterPro"/>
</dbReference>
<reference evidence="4 5" key="1">
    <citation type="submission" date="2019-03" db="EMBL/GenBank/DDBJ databases">
        <title>Draft Genome Sequence of Massilia arenosa sp. nov., a Novel Massilia Species Isolated from a Sandy-loam Maize Soil.</title>
        <authorList>
            <person name="Raths R."/>
            <person name="Peta V."/>
            <person name="Bucking H."/>
        </authorList>
    </citation>
    <scope>NUCLEOTIDE SEQUENCE [LARGE SCALE GENOMIC DNA]</scope>
    <source>
        <strain evidence="4 5">MC02</strain>
    </source>
</reference>
<dbReference type="PANTHER" id="PTHR45228:SF5">
    <property type="entry name" value="CYCLIC DI-GMP PHOSPHODIESTERASE VC_1348-RELATED"/>
    <property type="match status" value="1"/>
</dbReference>
<dbReference type="PROSITE" id="PS51832">
    <property type="entry name" value="HD_GYP"/>
    <property type="match status" value="1"/>
</dbReference>
<gene>
    <name evidence="4" type="ORF">E4L96_13545</name>
</gene>
<dbReference type="OrthoDB" id="9763857at2"/>
<dbReference type="Proteomes" id="UP000298438">
    <property type="component" value="Unassembled WGS sequence"/>
</dbReference>
<dbReference type="PROSITE" id="PS50110">
    <property type="entry name" value="RESPONSE_REGULATORY"/>
    <property type="match status" value="1"/>
</dbReference>
<dbReference type="CDD" id="cd00156">
    <property type="entry name" value="REC"/>
    <property type="match status" value="1"/>
</dbReference>
<dbReference type="SMART" id="SM00448">
    <property type="entry name" value="REC"/>
    <property type="match status" value="1"/>
</dbReference>
<dbReference type="AlphaFoldDB" id="A0A4Y9S9J7"/>
<proteinExistence type="predicted"/>
<accession>A0A4Y9S9J7</accession>
<organism evidence="4 5">
    <name type="scientific">Zemynaea arenosa</name>
    <dbReference type="NCBI Taxonomy" id="2561931"/>
    <lineage>
        <taxon>Bacteria</taxon>
        <taxon>Pseudomonadati</taxon>
        <taxon>Pseudomonadota</taxon>
        <taxon>Betaproteobacteria</taxon>
        <taxon>Burkholderiales</taxon>
        <taxon>Oxalobacteraceae</taxon>
        <taxon>Telluria group</taxon>
        <taxon>Zemynaea</taxon>
    </lineage>
</organism>
<feature type="domain" description="HD-GYP" evidence="3">
    <location>
        <begin position="148"/>
        <end position="359"/>
    </location>
</feature>
<name>A0A4Y9S9J7_9BURK</name>
<dbReference type="InterPro" id="IPR003607">
    <property type="entry name" value="HD/PDEase_dom"/>
</dbReference>
<dbReference type="SUPFAM" id="SSF109604">
    <property type="entry name" value="HD-domain/PDEase-like"/>
    <property type="match status" value="1"/>
</dbReference>
<dbReference type="InterPro" id="IPR011006">
    <property type="entry name" value="CheY-like_superfamily"/>
</dbReference>
<evidence type="ECO:0000313" key="5">
    <source>
        <dbReference type="Proteomes" id="UP000298438"/>
    </source>
</evidence>
<dbReference type="SUPFAM" id="SSF52172">
    <property type="entry name" value="CheY-like"/>
    <property type="match status" value="1"/>
</dbReference>
<dbReference type="EMBL" id="SPVF01000167">
    <property type="protein sequence ID" value="TFW18155.1"/>
    <property type="molecule type" value="Genomic_DNA"/>
</dbReference>
<evidence type="ECO:0000256" key="1">
    <source>
        <dbReference type="PROSITE-ProRule" id="PRU00169"/>
    </source>
</evidence>
<dbReference type="InterPro" id="IPR037522">
    <property type="entry name" value="HD_GYP_dom"/>
</dbReference>
<dbReference type="Gene3D" id="3.40.50.2300">
    <property type="match status" value="1"/>
</dbReference>
<dbReference type="GO" id="GO:0008081">
    <property type="term" value="F:phosphoric diester hydrolase activity"/>
    <property type="evidence" value="ECO:0007669"/>
    <property type="project" value="UniProtKB-ARBA"/>
</dbReference>
<dbReference type="InterPro" id="IPR052020">
    <property type="entry name" value="Cyclic_di-GMP/3'3'-cGAMP_PDE"/>
</dbReference>
<sequence length="361" mass="39821">MNIAFEATVLVAATAADRRMLMKEALHGRCQLRQAATGEEALAQMAQAPRPDVVVLDAELDDTGAWSVAQELKANFLTADIPLIFVTGAADTARAWQEGAADVVTLPLDADALRARVATHARLARSQAMLKDQATHLEAALAERTRGLVNMQDATILAMAALAEIHEDHIHNHIQRVQHMVAALAQRLRFHPRFAGELTDENIVLLTKAVPLHDIGKVGVPDAILLKPSKLTSEEYNVMKQHTVYGRDAILGVERTLGFSTPFLRYAREITHSHQERWDGSGYPEGLQGDGIPVSARLMAVADVYDALISRRRYRPAFTHETAVELIRQGRGEDFDPDVVDAMLSIEEKILQIANEFRDPD</sequence>
<evidence type="ECO:0000313" key="4">
    <source>
        <dbReference type="EMBL" id="TFW18155.1"/>
    </source>
</evidence>
<feature type="modified residue" description="4-aspartylphosphate" evidence="1">
    <location>
        <position position="57"/>
    </location>
</feature>
<comment type="caution">
    <text evidence="4">The sequence shown here is derived from an EMBL/GenBank/DDBJ whole genome shotgun (WGS) entry which is preliminary data.</text>
</comment>
<keyword evidence="1" id="KW-0597">Phosphoprotein</keyword>
<dbReference type="InterPro" id="IPR001789">
    <property type="entry name" value="Sig_transdc_resp-reg_receiver"/>
</dbReference>
<protein>
    <submittedName>
        <fullName evidence="4">HD domain-containing protein</fullName>
    </submittedName>
</protein>
<dbReference type="SMART" id="SM00471">
    <property type="entry name" value="HDc"/>
    <property type="match status" value="1"/>
</dbReference>
<feature type="domain" description="Response regulatory" evidence="2">
    <location>
        <begin position="8"/>
        <end position="121"/>
    </location>
</feature>
<evidence type="ECO:0000259" key="3">
    <source>
        <dbReference type="PROSITE" id="PS51832"/>
    </source>
</evidence>
<dbReference type="RefSeq" id="WP_135207761.1">
    <property type="nucleotide sequence ID" value="NZ_SPVF01000167.1"/>
</dbReference>
<dbReference type="Gene3D" id="1.10.3210.10">
    <property type="entry name" value="Hypothetical protein af1432"/>
    <property type="match status" value="1"/>
</dbReference>
<dbReference type="CDD" id="cd00077">
    <property type="entry name" value="HDc"/>
    <property type="match status" value="1"/>
</dbReference>
<dbReference type="Pfam" id="PF13487">
    <property type="entry name" value="HD_5"/>
    <property type="match status" value="1"/>
</dbReference>